<evidence type="ECO:0000256" key="9">
    <source>
        <dbReference type="ARBA" id="ARBA00023329"/>
    </source>
</evidence>
<name>A0A7S4E6E8_9STRA</name>
<keyword evidence="6 10" id="KW-0653">Protein transport</keyword>
<comment type="function">
    <text evidence="10">The coatomer is a cytosolic protein complex that binds to dilysine motifs and reversibly associates with Golgi non-clathrin-coated vesicles, which further mediate biosynthetic protein transport from the ER, via the Golgi up to the trans Golgi network. Coatomer complex is required for budding from Golgi membranes, and is essential for the retrograde Golgi-to-ER transport of dilysine-tagged proteins.</text>
</comment>
<dbReference type="GO" id="GO:0030126">
    <property type="term" value="C:COPI vesicle coat"/>
    <property type="evidence" value="ECO:0007669"/>
    <property type="project" value="InterPro"/>
</dbReference>
<evidence type="ECO:0000313" key="15">
    <source>
        <dbReference type="EMBL" id="CAE0693047.1"/>
    </source>
</evidence>
<dbReference type="GO" id="GO:0005198">
    <property type="term" value="F:structural molecule activity"/>
    <property type="evidence" value="ECO:0007669"/>
    <property type="project" value="InterPro"/>
</dbReference>
<sequence length="957" mass="105512">MASVSDNCTVLLNTDKQNLVSQEEILKQLEDSNDKMKVKALKSAILMMLGGEPIPRILMTVIRFCINTEHHEFKKLLMLFWEIVPKYDSEKKLLPEMILVCNALRNDLNHSNEYVRGSMLRFLCKLREPEIIEPLVPSIKACLNHRHSYVRKNAALAIYHIHKHHGSALVPDGADLMNDFIRAETEVGSRRNAFLMLFNEAEEVAIEFLAAHADGLDDFGDGFALLVLELTRKVCRRDPRQKSRFVRFLFQLLGSQSAAVSYEAAWTLVSLSSAPTAVRAAAATYTALLSSQSDNNVKLIVLERLAEMKQRQSRVLTEVLMDMLRALSSPNVDICKRTLEIAIDLVSPRNIEEVVGVLKREVVRTRDSDLENCSEYRTMLIQAIHTCSLKYPEIAGSVVHVLMDFLGVDGAMDVIVFVRANMEQNAPLRSGLLKKLVNTLCEIRSSPVLSVSLWIIGEYAEGEELLKLGFDEIANAMGNPPFVCCQVTDAANTNPGRISENSRSVVLADGTYASQAGAMESQAYGDKTNISPLRALVSNGDSFLGTVAVSSLTKIVLKSRALYGTNSTLTKQRQLVMLAVCCGVADLIERSTSEKQYSPCKSVNSTSPIFSGASADCIERLALFARLILDTEIQAATVEAYLSDSKISFSQYLRHASNSTLVVEPSSKNLSTPALAQVDDLISWRQLRQVTSASGDLDLCDGDDLLRATGSFENSDGTGTRLSHVYQLTGFADPVYAEAYVTVHDYDILLEILIINRTAATLTNLTVELATMGDLKLVERPLSLTIGPLDQRSISANIKVSSTETGHIFGTIVYENSSNAEKSIINLNSIHLDIMDYIRPALCTDETFRAMWAEFEWENKVAIATAISELGTFLEHIISETNMRCLTPQSALGGTSSFLAANLYAKSIFGEDALVNVSVEKKEDADGKLSGYIRIRSKTQGIALSLGDRITAVQRRN</sequence>
<evidence type="ECO:0000313" key="16">
    <source>
        <dbReference type="EMBL" id="CAH0368832.1"/>
    </source>
</evidence>
<dbReference type="PANTHER" id="PTHR10635">
    <property type="entry name" value="COATOMER SUBUNIT BETA"/>
    <property type="match status" value="1"/>
</dbReference>
<dbReference type="InterPro" id="IPR011710">
    <property type="entry name" value="Coatomer_bsu_C"/>
</dbReference>
<dbReference type="Gene3D" id="1.25.10.10">
    <property type="entry name" value="Leucine-rich Repeat Variant"/>
    <property type="match status" value="1"/>
</dbReference>
<evidence type="ECO:0000256" key="6">
    <source>
        <dbReference type="ARBA" id="ARBA00022927"/>
    </source>
</evidence>
<dbReference type="PANTHER" id="PTHR10635:SF0">
    <property type="entry name" value="COATOMER SUBUNIT BETA"/>
    <property type="match status" value="1"/>
</dbReference>
<keyword evidence="17" id="KW-1185">Reference proteome</keyword>
<evidence type="ECO:0000256" key="1">
    <source>
        <dbReference type="ARBA" id="ARBA00004255"/>
    </source>
</evidence>
<dbReference type="AlphaFoldDB" id="A0A7S4E6E8"/>
<evidence type="ECO:0000256" key="7">
    <source>
        <dbReference type="ARBA" id="ARBA00023034"/>
    </source>
</evidence>
<keyword evidence="7 10" id="KW-0333">Golgi apparatus</keyword>
<dbReference type="InterPro" id="IPR002553">
    <property type="entry name" value="Clathrin/coatomer_adapt-like_N"/>
</dbReference>
<evidence type="ECO:0000256" key="3">
    <source>
        <dbReference type="ARBA" id="ARBA00022490"/>
    </source>
</evidence>
<dbReference type="InterPro" id="IPR016024">
    <property type="entry name" value="ARM-type_fold"/>
</dbReference>
<dbReference type="GO" id="GO:0000139">
    <property type="term" value="C:Golgi membrane"/>
    <property type="evidence" value="ECO:0007669"/>
    <property type="project" value="UniProtKB-SubCell"/>
</dbReference>
<evidence type="ECO:0000256" key="11">
    <source>
        <dbReference type="SAM" id="Coils"/>
    </source>
</evidence>
<proteinExistence type="predicted"/>
<dbReference type="OrthoDB" id="10261439at2759"/>
<dbReference type="GO" id="GO:0006886">
    <property type="term" value="P:intracellular protein transport"/>
    <property type="evidence" value="ECO:0007669"/>
    <property type="project" value="InterPro"/>
</dbReference>
<dbReference type="Pfam" id="PF14806">
    <property type="entry name" value="Coatomer_b_Cpla"/>
    <property type="match status" value="1"/>
</dbReference>
<comment type="subunit">
    <text evidence="10">Oligomeric complex that consists of at least the alpha, beta, beta', gamma, delta, epsilon and zeta subunits.</text>
</comment>
<reference evidence="15" key="1">
    <citation type="submission" date="2021-01" db="EMBL/GenBank/DDBJ databases">
        <authorList>
            <person name="Corre E."/>
            <person name="Pelletier E."/>
            <person name="Niang G."/>
            <person name="Scheremetjew M."/>
            <person name="Finn R."/>
            <person name="Kale V."/>
            <person name="Holt S."/>
            <person name="Cochrane G."/>
            <person name="Meng A."/>
            <person name="Brown T."/>
            <person name="Cohen L."/>
        </authorList>
    </citation>
    <scope>NUCLEOTIDE SEQUENCE</scope>
    <source>
        <strain evidence="15">CCMP1756</strain>
    </source>
</reference>
<evidence type="ECO:0000259" key="14">
    <source>
        <dbReference type="Pfam" id="PF14806"/>
    </source>
</evidence>
<evidence type="ECO:0000256" key="10">
    <source>
        <dbReference type="PIRNR" id="PIRNR005727"/>
    </source>
</evidence>
<feature type="domain" description="Coatomer beta subunit C-terminal" evidence="13">
    <location>
        <begin position="678"/>
        <end position="815"/>
    </location>
</feature>
<feature type="domain" description="Coatomer beta subunit appendage platform" evidence="14">
    <location>
        <begin position="821"/>
        <end position="950"/>
    </location>
</feature>
<keyword evidence="4" id="KW-0677">Repeat</keyword>
<evidence type="ECO:0000256" key="5">
    <source>
        <dbReference type="ARBA" id="ARBA00022892"/>
    </source>
</evidence>
<keyword evidence="11" id="KW-0175">Coiled coil</keyword>
<evidence type="ECO:0000256" key="8">
    <source>
        <dbReference type="ARBA" id="ARBA00023136"/>
    </source>
</evidence>
<dbReference type="GO" id="GO:0006891">
    <property type="term" value="P:intra-Golgi vesicle-mediated transport"/>
    <property type="evidence" value="ECO:0007669"/>
    <property type="project" value="TreeGrafter"/>
</dbReference>
<keyword evidence="9 10" id="KW-0968">Cytoplasmic vesicle</keyword>
<evidence type="ECO:0000256" key="4">
    <source>
        <dbReference type="ARBA" id="ARBA00022737"/>
    </source>
</evidence>
<evidence type="ECO:0000313" key="17">
    <source>
        <dbReference type="Proteomes" id="UP000789595"/>
    </source>
</evidence>
<evidence type="ECO:0000259" key="12">
    <source>
        <dbReference type="Pfam" id="PF01602"/>
    </source>
</evidence>
<feature type="coiled-coil region" evidence="11">
    <location>
        <begin position="12"/>
        <end position="39"/>
    </location>
</feature>
<keyword evidence="3 10" id="KW-0963">Cytoplasm</keyword>
<dbReference type="SUPFAM" id="SSF48371">
    <property type="entry name" value="ARM repeat"/>
    <property type="match status" value="1"/>
</dbReference>
<dbReference type="Pfam" id="PF01602">
    <property type="entry name" value="Adaptin_N"/>
    <property type="match status" value="1"/>
</dbReference>
<dbReference type="GO" id="GO:0006888">
    <property type="term" value="P:endoplasmic reticulum to Golgi vesicle-mediated transport"/>
    <property type="evidence" value="ECO:0007669"/>
    <property type="project" value="TreeGrafter"/>
</dbReference>
<feature type="domain" description="Clathrin/coatomer adaptor adaptin-like N-terminal" evidence="12">
    <location>
        <begin position="22"/>
        <end position="477"/>
    </location>
</feature>
<organism evidence="15">
    <name type="scientific">Pelagomonas calceolata</name>
    <dbReference type="NCBI Taxonomy" id="35677"/>
    <lineage>
        <taxon>Eukaryota</taxon>
        <taxon>Sar</taxon>
        <taxon>Stramenopiles</taxon>
        <taxon>Ochrophyta</taxon>
        <taxon>Pelagophyceae</taxon>
        <taxon>Pelagomonadales</taxon>
        <taxon>Pelagomonadaceae</taxon>
        <taxon>Pelagomonas</taxon>
    </lineage>
</organism>
<evidence type="ECO:0000256" key="2">
    <source>
        <dbReference type="ARBA" id="ARBA00022448"/>
    </source>
</evidence>
<comment type="subcellular location">
    <subcellularLocation>
        <location evidence="10">Cytoplasm</location>
    </subcellularLocation>
    <subcellularLocation>
        <location evidence="1 10">Golgi apparatus membrane</location>
        <topology evidence="1 10">Peripheral membrane protein</topology>
        <orientation evidence="1 10">Cytoplasmic side</orientation>
    </subcellularLocation>
    <subcellularLocation>
        <location evidence="10">Cytoplasmic vesicle</location>
        <location evidence="10">COPI-coated vesicle membrane</location>
        <topology evidence="10">Peripheral membrane protein</topology>
        <orientation evidence="10">Cytoplasmic side</orientation>
    </subcellularLocation>
</comment>
<keyword evidence="2 10" id="KW-0813">Transport</keyword>
<keyword evidence="5 10" id="KW-0931">ER-Golgi transport</keyword>
<dbReference type="EMBL" id="CAKKNE010000002">
    <property type="protein sequence ID" value="CAH0368832.1"/>
    <property type="molecule type" value="Genomic_DNA"/>
</dbReference>
<dbReference type="Proteomes" id="UP000789595">
    <property type="component" value="Unassembled WGS sequence"/>
</dbReference>
<dbReference type="InterPro" id="IPR016460">
    <property type="entry name" value="COPB1"/>
</dbReference>
<dbReference type="InterPro" id="IPR029446">
    <property type="entry name" value="COPB1_appendage_platform_dom"/>
</dbReference>
<evidence type="ECO:0000259" key="13">
    <source>
        <dbReference type="Pfam" id="PF07718"/>
    </source>
</evidence>
<accession>A0A7S4E6E8</accession>
<reference evidence="16" key="2">
    <citation type="submission" date="2021-11" db="EMBL/GenBank/DDBJ databases">
        <authorList>
            <consortium name="Genoscope - CEA"/>
            <person name="William W."/>
        </authorList>
    </citation>
    <scope>NUCLEOTIDE SEQUENCE</scope>
</reference>
<dbReference type="PIRSF" id="PIRSF005727">
    <property type="entry name" value="Coatomer_beta_subunit"/>
    <property type="match status" value="1"/>
</dbReference>
<keyword evidence="8 10" id="KW-0472">Membrane</keyword>
<protein>
    <recommendedName>
        <fullName evidence="10">Coatomer subunit beta</fullName>
    </recommendedName>
    <alternativeName>
        <fullName evidence="10">Beta-coat protein</fullName>
    </alternativeName>
</protein>
<dbReference type="EMBL" id="HBIW01009947">
    <property type="protein sequence ID" value="CAE0693047.1"/>
    <property type="molecule type" value="Transcribed_RNA"/>
</dbReference>
<dbReference type="Pfam" id="PF07718">
    <property type="entry name" value="Coatamer_beta_C"/>
    <property type="match status" value="1"/>
</dbReference>
<gene>
    <name evidence="15" type="ORF">PCAL00307_LOCUS8483</name>
    <name evidence="16" type="ORF">PECAL_2P19220</name>
</gene>
<dbReference type="InterPro" id="IPR011989">
    <property type="entry name" value="ARM-like"/>
</dbReference>